<organism evidence="1 2">
    <name type="scientific">Rhizobium leguminosarum</name>
    <dbReference type="NCBI Taxonomy" id="384"/>
    <lineage>
        <taxon>Bacteria</taxon>
        <taxon>Pseudomonadati</taxon>
        <taxon>Pseudomonadota</taxon>
        <taxon>Alphaproteobacteria</taxon>
        <taxon>Hyphomicrobiales</taxon>
        <taxon>Rhizobiaceae</taxon>
        <taxon>Rhizobium/Agrobacterium group</taxon>
        <taxon>Rhizobium</taxon>
    </lineage>
</organism>
<protein>
    <submittedName>
        <fullName evidence="1">Uncharacterized protein</fullName>
    </submittedName>
</protein>
<sequence length="56" mass="6132">MGGFENRLIVEGEIGSAGFSHLSDKCSLAGSAWSFDEDDRSIRKGFLRPLLYKPLG</sequence>
<evidence type="ECO:0000313" key="1">
    <source>
        <dbReference type="EMBL" id="AUW46646.1"/>
    </source>
</evidence>
<proteinExistence type="predicted"/>
<reference evidence="1 2" key="1">
    <citation type="submission" date="2017-11" db="EMBL/GenBank/DDBJ databases">
        <title>Complete genome of Rhizobium leguminosarum Norway, an ineffective micro-symbiont.</title>
        <authorList>
            <person name="Hoffrichter A."/>
            <person name="Liang J."/>
            <person name="Brachmann A."/>
            <person name="Marin M."/>
        </authorList>
    </citation>
    <scope>NUCLEOTIDE SEQUENCE [LARGE SCALE GENOMIC DNA]</scope>
    <source>
        <strain evidence="1 2">Norway</strain>
        <plasmid evidence="2">Plasmid prln2</plasmid>
    </source>
</reference>
<keyword evidence="1" id="KW-0614">Plasmid</keyword>
<dbReference type="Proteomes" id="UP000238523">
    <property type="component" value="Plasmid pRLN2"/>
</dbReference>
<evidence type="ECO:0000313" key="2">
    <source>
        <dbReference type="Proteomes" id="UP000238523"/>
    </source>
</evidence>
<dbReference type="AlphaFoldDB" id="A0A2K9ZEJ8"/>
<geneLocation type="plasmid" evidence="2">
    <name>prln2</name>
</geneLocation>
<accession>A0A2K9ZEJ8</accession>
<dbReference type="EMBL" id="CP025014">
    <property type="protein sequence ID" value="AUW46646.1"/>
    <property type="molecule type" value="Genomic_DNA"/>
</dbReference>
<gene>
    <name evidence="1" type="ORF">CUJ84_pRLN2000099</name>
</gene>
<name>A0A2K9ZEJ8_RHILE</name>